<accession>A0A0S6UII8</accession>
<dbReference type="Proteomes" id="UP000063718">
    <property type="component" value="Unassembled WGS sequence"/>
</dbReference>
<sequence length="85" mass="9384">MASIHIKGSNDPRTTSSSGKCHHGILVFIIDPLLQDSFLQKKQATKDYKRYHSRCCCLAGLEEVKGVLLNKEYQVGAGLVWPPVG</sequence>
<protein>
    <submittedName>
        <fullName evidence="1">3'-phosphoadenosine 5'-phosphosulfate sulfotransferase (PAPS reductase)/FAD synthetase and related enzymes</fullName>
    </submittedName>
</protein>
<keyword evidence="1" id="KW-0808">Transferase</keyword>
<reference evidence="1" key="1">
    <citation type="journal article" date="2014" name="Gene">
        <title>Genome-guided analysis of transformation efficiency and carbon dioxide assimilation by Moorella thermoacetica Y72.</title>
        <authorList>
            <person name="Tsukahara K."/>
            <person name="Kita A."/>
            <person name="Nakashimada Y."/>
            <person name="Hoshino T."/>
            <person name="Murakami K."/>
        </authorList>
    </citation>
    <scope>NUCLEOTIDE SEQUENCE [LARGE SCALE GENOMIC DNA]</scope>
    <source>
        <strain evidence="1">Y72</strain>
    </source>
</reference>
<gene>
    <name evidence="1" type="ORF">MTY_2605</name>
</gene>
<dbReference type="AlphaFoldDB" id="A0A0S6UII8"/>
<evidence type="ECO:0000313" key="1">
    <source>
        <dbReference type="EMBL" id="GAF27264.1"/>
    </source>
</evidence>
<dbReference type="GO" id="GO:0016740">
    <property type="term" value="F:transferase activity"/>
    <property type="evidence" value="ECO:0007669"/>
    <property type="project" value="UniProtKB-KW"/>
</dbReference>
<organism evidence="1">
    <name type="scientific">Moorella thermoacetica Y72</name>
    <dbReference type="NCBI Taxonomy" id="1325331"/>
    <lineage>
        <taxon>Bacteria</taxon>
        <taxon>Bacillati</taxon>
        <taxon>Bacillota</taxon>
        <taxon>Clostridia</taxon>
        <taxon>Neomoorellales</taxon>
        <taxon>Neomoorellaceae</taxon>
        <taxon>Neomoorella</taxon>
    </lineage>
</organism>
<name>A0A0S6UII8_NEOTH</name>
<dbReference type="EMBL" id="DF238840">
    <property type="protein sequence ID" value="GAF27264.1"/>
    <property type="molecule type" value="Genomic_DNA"/>
</dbReference>
<proteinExistence type="predicted"/>